<evidence type="ECO:0000313" key="2">
    <source>
        <dbReference type="EMBL" id="MDQ0444492.1"/>
    </source>
</evidence>
<protein>
    <recommendedName>
        <fullName evidence="4">Transposase</fullName>
    </recommendedName>
</protein>
<accession>A0ABU0HRF4</accession>
<sequence>MRALVAAFKDWAEERGVAVPGSAWQYVYAERAWADEINAVAASQGLKPVGSRRSGSTTDDPVQARLDRMGREAKAQAEGHAQSKVRLAHLERELAEQKAENARLRERFAFMQRTGMVLRVGDDAEC</sequence>
<reference evidence="2 3" key="1">
    <citation type="submission" date="2023-07" db="EMBL/GenBank/DDBJ databases">
        <title>Genomic Encyclopedia of Type Strains, Phase IV (KMG-IV): sequencing the most valuable type-strain genomes for metagenomic binning, comparative biology and taxonomic classification.</title>
        <authorList>
            <person name="Goeker M."/>
        </authorList>
    </citation>
    <scope>NUCLEOTIDE SEQUENCE [LARGE SCALE GENOMIC DNA]</scope>
    <source>
        <strain evidence="2 3">DSM 19562</strain>
    </source>
</reference>
<gene>
    <name evidence="2" type="ORF">QO016_004003</name>
</gene>
<feature type="coiled-coil region" evidence="1">
    <location>
        <begin position="80"/>
        <end position="114"/>
    </location>
</feature>
<dbReference type="EMBL" id="JAUSVV010000012">
    <property type="protein sequence ID" value="MDQ0444492.1"/>
    <property type="molecule type" value="Genomic_DNA"/>
</dbReference>
<evidence type="ECO:0008006" key="4">
    <source>
        <dbReference type="Google" id="ProtNLM"/>
    </source>
</evidence>
<evidence type="ECO:0000313" key="3">
    <source>
        <dbReference type="Proteomes" id="UP001236369"/>
    </source>
</evidence>
<comment type="caution">
    <text evidence="2">The sequence shown here is derived from an EMBL/GenBank/DDBJ whole genome shotgun (WGS) entry which is preliminary data.</text>
</comment>
<organism evidence="2 3">
    <name type="scientific">Methylobacterium persicinum</name>
    <dbReference type="NCBI Taxonomy" id="374426"/>
    <lineage>
        <taxon>Bacteria</taxon>
        <taxon>Pseudomonadati</taxon>
        <taxon>Pseudomonadota</taxon>
        <taxon>Alphaproteobacteria</taxon>
        <taxon>Hyphomicrobiales</taxon>
        <taxon>Methylobacteriaceae</taxon>
        <taxon>Methylobacterium</taxon>
    </lineage>
</organism>
<proteinExistence type="predicted"/>
<keyword evidence="3" id="KW-1185">Reference proteome</keyword>
<keyword evidence="1" id="KW-0175">Coiled coil</keyword>
<evidence type="ECO:0000256" key="1">
    <source>
        <dbReference type="SAM" id="Coils"/>
    </source>
</evidence>
<dbReference type="Proteomes" id="UP001236369">
    <property type="component" value="Unassembled WGS sequence"/>
</dbReference>
<name>A0ABU0HRF4_9HYPH</name>